<feature type="region of interest" description="Disordered" evidence="1">
    <location>
        <begin position="161"/>
        <end position="190"/>
    </location>
</feature>
<dbReference type="EMBL" id="CAWYQH010000174">
    <property type="protein sequence ID" value="CAK8698346.1"/>
    <property type="molecule type" value="Genomic_DNA"/>
</dbReference>
<comment type="caution">
    <text evidence="2">The sequence shown here is derived from an EMBL/GenBank/DDBJ whole genome shotgun (WGS) entry which is preliminary data.</text>
</comment>
<dbReference type="Proteomes" id="UP001642483">
    <property type="component" value="Unassembled WGS sequence"/>
</dbReference>
<name>A0ABP0H2X7_CLALP</name>
<gene>
    <name evidence="2" type="ORF">CVLEPA_LOCUS31786</name>
</gene>
<organism evidence="2 3">
    <name type="scientific">Clavelina lepadiformis</name>
    <name type="common">Light-bulb sea squirt</name>
    <name type="synonym">Ascidia lepadiformis</name>
    <dbReference type="NCBI Taxonomy" id="159417"/>
    <lineage>
        <taxon>Eukaryota</taxon>
        <taxon>Metazoa</taxon>
        <taxon>Chordata</taxon>
        <taxon>Tunicata</taxon>
        <taxon>Ascidiacea</taxon>
        <taxon>Aplousobranchia</taxon>
        <taxon>Clavelinidae</taxon>
        <taxon>Clavelina</taxon>
    </lineage>
</organism>
<proteinExistence type="predicted"/>
<feature type="compositionally biased region" description="Polar residues" evidence="1">
    <location>
        <begin position="166"/>
        <end position="190"/>
    </location>
</feature>
<evidence type="ECO:0000256" key="1">
    <source>
        <dbReference type="SAM" id="MobiDB-lite"/>
    </source>
</evidence>
<protein>
    <submittedName>
        <fullName evidence="2">Uncharacterized protein</fullName>
    </submittedName>
</protein>
<keyword evidence="3" id="KW-1185">Reference proteome</keyword>
<evidence type="ECO:0000313" key="3">
    <source>
        <dbReference type="Proteomes" id="UP001642483"/>
    </source>
</evidence>
<reference evidence="2 3" key="1">
    <citation type="submission" date="2024-02" db="EMBL/GenBank/DDBJ databases">
        <authorList>
            <person name="Daric V."/>
            <person name="Darras S."/>
        </authorList>
    </citation>
    <scope>NUCLEOTIDE SEQUENCE [LARGE SCALE GENOMIC DNA]</scope>
</reference>
<accession>A0ABP0H2X7</accession>
<evidence type="ECO:0000313" key="2">
    <source>
        <dbReference type="EMBL" id="CAK8698346.1"/>
    </source>
</evidence>
<sequence length="296" mass="33954">MLTRSRITPSPNETKLLLEEQTKHRRRMRLLQVRQQGQVIAKNIRSNVEEKRSNALQDIASELNKQHELSKEVKYANIKQKYAKGLNEFGTAQKDARENCPDQMLIEAMFQEQKKIAKRRYCDAVNQLQTVRSIEEKKQKDEVNRRKLVSQKEKLRAKHIAMLPNPENSTKDSTGTSQENSGNATSGTYQSGCSFVERATGSERNAFDDARAAALKEEEIILQKKQNQLCTENAQQERAHFRHIAALQQTRMENEYRSLENDLKQLQKKDALKRRGNVTSVCATPALDVSLQDLMA</sequence>